<sequence length="215" mass="25315">MIPVYFMPGMAASDLIFENIKLPPEQFEMFFMHWIIPEKNEPLKNYVTRLIKQIHHENPVVIGVSFGGIIVQEIAKQIIVRKTIIISSAKSNSEFPRRMHFSKVTKLHKIVPTRLFENMDSLVKYTFGIAPKKLELYKKYLSVNDRHYLDWALDTIINWDQQDMPEDVIHIHGDKDPIFPIKYIKNVTIVPDGTHIMIINRFRWFNDNLPQIISQ</sequence>
<organism evidence="1 2">
    <name type="scientific">Nonlabens ulvanivorans</name>
    <name type="common">Persicivirga ulvanivorans</name>
    <dbReference type="NCBI Taxonomy" id="906888"/>
    <lineage>
        <taxon>Bacteria</taxon>
        <taxon>Pseudomonadati</taxon>
        <taxon>Bacteroidota</taxon>
        <taxon>Flavobacteriia</taxon>
        <taxon>Flavobacteriales</taxon>
        <taxon>Flavobacteriaceae</taxon>
        <taxon>Nonlabens</taxon>
    </lineage>
</organism>
<dbReference type="SUPFAM" id="SSF53474">
    <property type="entry name" value="alpha/beta-Hydrolases"/>
    <property type="match status" value="1"/>
</dbReference>
<protein>
    <submittedName>
        <fullName evidence="1">Conserved hyperthetical protein</fullName>
    </submittedName>
</protein>
<dbReference type="InterPro" id="IPR029058">
    <property type="entry name" value="AB_hydrolase_fold"/>
</dbReference>
<dbReference type="AlphaFoldDB" id="A0A081DDY3"/>
<accession>A0A081DDY3</accession>
<comment type="caution">
    <text evidence="1">The sequence shown here is derived from an EMBL/GenBank/DDBJ whole genome shotgun (WGS) entry which is preliminary data.</text>
</comment>
<name>A0A081DDY3_NONUL</name>
<evidence type="ECO:0000313" key="1">
    <source>
        <dbReference type="EMBL" id="GAK77129.1"/>
    </source>
</evidence>
<dbReference type="Proteomes" id="UP000028980">
    <property type="component" value="Unassembled WGS sequence"/>
</dbReference>
<reference evidence="1 2" key="1">
    <citation type="journal article" date="2014" name="Genome Announc.">
        <title>Draft Genome Sequences of Marine Flavobacterium Nonlabens Strains NR17, NR24, NR27, NR32, NR33, and Ara13.</title>
        <authorList>
            <person name="Nakanishi M."/>
            <person name="Meirelles P."/>
            <person name="Suzuki R."/>
            <person name="Takatani N."/>
            <person name="Mino S."/>
            <person name="Suda W."/>
            <person name="Oshima K."/>
            <person name="Hattori M."/>
            <person name="Ohkuma M."/>
            <person name="Hosokawa M."/>
            <person name="Miyashita K."/>
            <person name="Thompson F.L."/>
            <person name="Niwa A."/>
            <person name="Sawabe T."/>
            <person name="Sawabe T."/>
        </authorList>
    </citation>
    <scope>NUCLEOTIDE SEQUENCE [LARGE SCALE GENOMIC DNA]</scope>
    <source>
        <strain evidence="2">JCM19296</strain>
    </source>
</reference>
<proteinExistence type="predicted"/>
<dbReference type="EMBL" id="BBLG01000007">
    <property type="protein sequence ID" value="GAK77129.1"/>
    <property type="molecule type" value="Genomic_DNA"/>
</dbReference>
<gene>
    <name evidence="1" type="ORF">JCM19296_2734</name>
</gene>
<evidence type="ECO:0000313" key="2">
    <source>
        <dbReference type="Proteomes" id="UP000028980"/>
    </source>
</evidence>
<dbReference type="Gene3D" id="3.40.50.1820">
    <property type="entry name" value="alpha/beta hydrolase"/>
    <property type="match status" value="1"/>
</dbReference>